<feature type="binding site" evidence="7">
    <location>
        <position position="304"/>
    </location>
    <ligand>
        <name>Ca(2+)</name>
        <dbReference type="ChEBI" id="CHEBI:29108"/>
        <label>3</label>
    </ligand>
</feature>
<evidence type="ECO:0000256" key="4">
    <source>
        <dbReference type="ARBA" id="ARBA00022801"/>
    </source>
</evidence>
<feature type="binding site" evidence="7">
    <location>
        <position position="388"/>
    </location>
    <ligand>
        <name>Zn(2+)</name>
        <dbReference type="ChEBI" id="CHEBI:29105"/>
        <label>2</label>
        <note>catalytic</note>
    </ligand>
</feature>
<dbReference type="GO" id="GO:0030574">
    <property type="term" value="P:collagen catabolic process"/>
    <property type="evidence" value="ECO:0007669"/>
    <property type="project" value="TreeGrafter"/>
</dbReference>
<dbReference type="GO" id="GO:0006508">
    <property type="term" value="P:proteolysis"/>
    <property type="evidence" value="ECO:0007669"/>
    <property type="project" value="UniProtKB-KW"/>
</dbReference>
<feature type="binding site" evidence="7">
    <location>
        <position position="299"/>
    </location>
    <ligand>
        <name>Zn(2+)</name>
        <dbReference type="ChEBI" id="CHEBI:29105"/>
        <label>1</label>
    </ligand>
</feature>
<name>A0A915M5P0_MELJA</name>
<dbReference type="Gene3D" id="3.40.390.10">
    <property type="entry name" value="Collagenase (Catalytic Domain)"/>
    <property type="match status" value="1"/>
</dbReference>
<evidence type="ECO:0000256" key="1">
    <source>
        <dbReference type="ARBA" id="ARBA00010370"/>
    </source>
</evidence>
<comment type="cofactor">
    <cofactor evidence="7">
        <name>Ca(2+)</name>
        <dbReference type="ChEBI" id="CHEBI:29108"/>
    </cofactor>
    <text evidence="7">Can bind about 5 Ca(2+) ions per subunit.</text>
</comment>
<keyword evidence="8" id="KW-0812">Transmembrane</keyword>
<dbReference type="Pfam" id="PF00413">
    <property type="entry name" value="Peptidase_M10"/>
    <property type="match status" value="1"/>
</dbReference>
<keyword evidence="8" id="KW-1133">Transmembrane helix</keyword>
<dbReference type="AlphaFoldDB" id="A0A915M5P0"/>
<dbReference type="InterPro" id="IPR024079">
    <property type="entry name" value="MetalloPept_cat_dom_sf"/>
</dbReference>
<dbReference type="GO" id="GO:0030198">
    <property type="term" value="P:extracellular matrix organization"/>
    <property type="evidence" value="ECO:0007669"/>
    <property type="project" value="TreeGrafter"/>
</dbReference>
<dbReference type="PANTHER" id="PTHR10201">
    <property type="entry name" value="MATRIX METALLOPROTEINASE"/>
    <property type="match status" value="1"/>
</dbReference>
<dbReference type="GO" id="GO:0005615">
    <property type="term" value="C:extracellular space"/>
    <property type="evidence" value="ECO:0007669"/>
    <property type="project" value="TreeGrafter"/>
</dbReference>
<evidence type="ECO:0000256" key="5">
    <source>
        <dbReference type="ARBA" id="ARBA00022833"/>
    </source>
</evidence>
<dbReference type="PANTHER" id="PTHR10201:SF295">
    <property type="entry name" value="PEPTIDASE METALLOPEPTIDASE DOMAIN-CONTAINING PROTEIN"/>
    <property type="match status" value="1"/>
</dbReference>
<feature type="binding site" evidence="7">
    <location>
        <position position="382"/>
    </location>
    <ligand>
        <name>Zn(2+)</name>
        <dbReference type="ChEBI" id="CHEBI:29105"/>
        <label>2</label>
        <note>catalytic</note>
    </ligand>
</feature>
<feature type="binding site" evidence="7">
    <location>
        <position position="327"/>
    </location>
    <ligand>
        <name>Ca(2+)</name>
        <dbReference type="ChEBI" id="CHEBI:29108"/>
        <label>3</label>
    </ligand>
</feature>
<comment type="cofactor">
    <cofactor evidence="7">
        <name>Zn(2+)</name>
        <dbReference type="ChEBI" id="CHEBI:29105"/>
    </cofactor>
    <text evidence="7">Binds 2 Zn(2+) ions per subunit.</text>
</comment>
<proteinExistence type="inferred from homology"/>
<evidence type="ECO:0000256" key="6">
    <source>
        <dbReference type="PIRSR" id="PIRSR621190-1"/>
    </source>
</evidence>
<keyword evidence="4" id="KW-0378">Hydrolase</keyword>
<keyword evidence="3 7" id="KW-0479">Metal-binding</keyword>
<feature type="binding site" evidence="7">
    <location>
        <position position="312"/>
    </location>
    <ligand>
        <name>Zn(2+)</name>
        <dbReference type="ChEBI" id="CHEBI:29105"/>
        <label>1</label>
    </ligand>
</feature>
<protein>
    <submittedName>
        <fullName evidence="11">Transmembrane protein 208</fullName>
    </submittedName>
</protein>
<keyword evidence="2" id="KW-0645">Protease</keyword>
<reference evidence="11" key="1">
    <citation type="submission" date="2022-11" db="UniProtKB">
        <authorList>
            <consortium name="WormBaseParasite"/>
        </authorList>
    </citation>
    <scope>IDENTIFICATION</scope>
</reference>
<evidence type="ECO:0000256" key="3">
    <source>
        <dbReference type="ARBA" id="ARBA00022723"/>
    </source>
</evidence>
<feature type="binding site" evidence="7">
    <location>
        <position position="396"/>
    </location>
    <ligand>
        <name>Zn(2+)</name>
        <dbReference type="ChEBI" id="CHEBI:29105"/>
        <label>2</label>
        <note>catalytic</note>
    </ligand>
</feature>
<feature type="binding site" evidence="7">
    <location>
        <position position="305"/>
    </location>
    <ligand>
        <name>Ca(2+)</name>
        <dbReference type="ChEBI" id="CHEBI:29108"/>
        <label>3</label>
    </ligand>
</feature>
<feature type="binding site" evidence="7">
    <location>
        <position position="297"/>
    </location>
    <ligand>
        <name>Zn(2+)</name>
        <dbReference type="ChEBI" id="CHEBI:29105"/>
        <label>1</label>
    </ligand>
</feature>
<evidence type="ECO:0000256" key="7">
    <source>
        <dbReference type="PIRSR" id="PIRSR621190-2"/>
    </source>
</evidence>
<feature type="active site" evidence="6">
    <location>
        <position position="379"/>
    </location>
</feature>
<dbReference type="InterPro" id="IPR018222">
    <property type="entry name" value="Nuclear_transport_factor_2_euk"/>
</dbReference>
<sequence>MAYNTNFDQVGQAFIAHYYSKFDVPDVAARTAGLTDLYDADLSFMTFEGTPVRGRAAILEKFGSLQFRSIQHAITMTDCQPLPDGSILVTVIGQLKKHVKQAARGQRQIYEENRQTLIAYSLASFTSLTVVGILNYFVLNAARGDWIGLIVSTVCQLSSLGLMFSMMKNARNEKNQIVDAGLDLNDPQAFGEYCKDVVILSVLVQILILHSQRWNTCRLSWSFRDPYGLFPSDELFAQTKSVIADAVHLWSQVGNNDNKNGKRGFIKLTDLSPVTRISLMNVRRVADIDIFFAGYAHGDAESFDGRGGLVAHSAYPPLGIVHFDASEYWDLGGEKQKDSAMNNWNLRKTWKINRERRSSKKSKEEQQTVLDLRYVAVHEIGHALGLRHSTFRNSVMNRYYKMAYNSIQPSNKPLKLSKDDEAAIEELFGEMCNRN</sequence>
<dbReference type="CDD" id="cd00780">
    <property type="entry name" value="NTF2"/>
    <property type="match status" value="1"/>
</dbReference>
<dbReference type="WBParaSite" id="scaffold314_cov314.g761">
    <property type="protein sequence ID" value="scaffold314_cov314.g761"/>
    <property type="gene ID" value="scaffold314_cov314.g761"/>
</dbReference>
<dbReference type="SMART" id="SM00235">
    <property type="entry name" value="ZnMc"/>
    <property type="match status" value="1"/>
</dbReference>
<dbReference type="PROSITE" id="PS50177">
    <property type="entry name" value="NTF2_DOMAIN"/>
    <property type="match status" value="1"/>
</dbReference>
<dbReference type="SUPFAM" id="SSF55486">
    <property type="entry name" value="Metalloproteases ('zincins'), catalytic domain"/>
    <property type="match status" value="1"/>
</dbReference>
<dbReference type="GO" id="GO:0008270">
    <property type="term" value="F:zinc ion binding"/>
    <property type="evidence" value="ECO:0007669"/>
    <property type="project" value="InterPro"/>
</dbReference>
<dbReference type="Gene3D" id="3.10.450.50">
    <property type="match status" value="1"/>
</dbReference>
<evidence type="ECO:0000313" key="11">
    <source>
        <dbReference type="WBParaSite" id="scaffold314_cov314.g761"/>
    </source>
</evidence>
<dbReference type="Pfam" id="PF02136">
    <property type="entry name" value="NTF2"/>
    <property type="match status" value="1"/>
</dbReference>
<comment type="similarity">
    <text evidence="1">Belongs to the peptidase M10A family.</text>
</comment>
<dbReference type="InterPro" id="IPR002075">
    <property type="entry name" value="NTF2_dom"/>
</dbReference>
<dbReference type="GO" id="GO:0031012">
    <property type="term" value="C:extracellular matrix"/>
    <property type="evidence" value="ECO:0007669"/>
    <property type="project" value="InterPro"/>
</dbReference>
<organism evidence="10 11">
    <name type="scientific">Meloidogyne javanica</name>
    <name type="common">Root-knot nematode worm</name>
    <dbReference type="NCBI Taxonomy" id="6303"/>
    <lineage>
        <taxon>Eukaryota</taxon>
        <taxon>Metazoa</taxon>
        <taxon>Ecdysozoa</taxon>
        <taxon>Nematoda</taxon>
        <taxon>Chromadorea</taxon>
        <taxon>Rhabditida</taxon>
        <taxon>Tylenchina</taxon>
        <taxon>Tylenchomorpha</taxon>
        <taxon>Tylenchoidea</taxon>
        <taxon>Meloidogynidae</taxon>
        <taxon>Meloidogyninae</taxon>
        <taxon>Meloidogyne</taxon>
        <taxon>Meloidogyne incognita group</taxon>
    </lineage>
</organism>
<dbReference type="GO" id="GO:0004222">
    <property type="term" value="F:metalloendopeptidase activity"/>
    <property type="evidence" value="ECO:0007669"/>
    <property type="project" value="InterPro"/>
</dbReference>
<feature type="binding site" evidence="7">
    <location>
        <position position="287"/>
    </location>
    <ligand>
        <name>Ca(2+)</name>
        <dbReference type="ChEBI" id="CHEBI:29108"/>
        <label>2</label>
    </ligand>
</feature>
<keyword evidence="10" id="KW-1185">Reference proteome</keyword>
<dbReference type="PRINTS" id="PR00138">
    <property type="entry name" value="MATRIXIN"/>
</dbReference>
<dbReference type="InterPro" id="IPR021190">
    <property type="entry name" value="Pept_M10A"/>
</dbReference>
<keyword evidence="5 7" id="KW-0862">Zinc</keyword>
<feature type="binding site" evidence="7">
    <location>
        <position position="327"/>
    </location>
    <ligand>
        <name>Ca(2+)</name>
        <dbReference type="ChEBI" id="CHEBI:29108"/>
        <label>1</label>
    </ligand>
</feature>
<dbReference type="InterPro" id="IPR001818">
    <property type="entry name" value="Pept_M10_metallopeptidase"/>
</dbReference>
<evidence type="ECO:0000256" key="2">
    <source>
        <dbReference type="ARBA" id="ARBA00022670"/>
    </source>
</evidence>
<keyword evidence="8" id="KW-0472">Membrane</keyword>
<evidence type="ECO:0000313" key="10">
    <source>
        <dbReference type="Proteomes" id="UP000887561"/>
    </source>
</evidence>
<feature type="domain" description="NTF2" evidence="9">
    <location>
        <begin position="10"/>
        <end position="137"/>
    </location>
</feature>
<keyword evidence="7" id="KW-0106">Calcium</keyword>
<dbReference type="InterPro" id="IPR032710">
    <property type="entry name" value="NTF2-like_dom_sf"/>
</dbReference>
<feature type="binding site" evidence="7">
    <location>
        <position position="309"/>
    </location>
    <ligand>
        <name>Ca(2+)</name>
        <dbReference type="ChEBI" id="CHEBI:29108"/>
        <label>3</label>
    </ligand>
</feature>
<evidence type="ECO:0000259" key="9">
    <source>
        <dbReference type="PROSITE" id="PS50177"/>
    </source>
</evidence>
<evidence type="ECO:0000256" key="8">
    <source>
        <dbReference type="SAM" id="Phobius"/>
    </source>
</evidence>
<feature type="binding site" evidence="7">
    <location>
        <position position="324"/>
    </location>
    <ligand>
        <name>Ca(2+)</name>
        <dbReference type="ChEBI" id="CHEBI:29108"/>
        <label>3</label>
    </ligand>
</feature>
<dbReference type="Proteomes" id="UP000887561">
    <property type="component" value="Unplaced"/>
</dbReference>
<feature type="binding site" evidence="7">
    <location>
        <position position="322"/>
    </location>
    <ligand>
        <name>Zn(2+)</name>
        <dbReference type="ChEBI" id="CHEBI:29105"/>
        <label>1</label>
    </ligand>
</feature>
<feature type="binding site" evidence="7">
    <location>
        <position position="378"/>
    </location>
    <ligand>
        <name>Zn(2+)</name>
        <dbReference type="ChEBI" id="CHEBI:29105"/>
        <label>2</label>
        <note>catalytic</note>
    </ligand>
</feature>
<feature type="transmembrane region" description="Helical" evidence="8">
    <location>
        <begin position="145"/>
        <end position="164"/>
    </location>
</feature>
<dbReference type="SUPFAM" id="SSF54427">
    <property type="entry name" value="NTF2-like"/>
    <property type="match status" value="1"/>
</dbReference>
<accession>A0A915M5P0</accession>
<feature type="transmembrane region" description="Helical" evidence="8">
    <location>
        <begin position="117"/>
        <end position="139"/>
    </location>
</feature>
<dbReference type="InterPro" id="IPR006026">
    <property type="entry name" value="Peptidase_Metallo"/>
</dbReference>